<gene>
    <name evidence="1" type="ORF">HIM_05168</name>
</gene>
<name>A0A0F8A0M0_9HYPO</name>
<evidence type="ECO:0000313" key="1">
    <source>
        <dbReference type="EMBL" id="KJZ75472.1"/>
    </source>
</evidence>
<dbReference type="AlphaFoldDB" id="A0A0F8A0M0"/>
<proteinExistence type="predicted"/>
<dbReference type="Proteomes" id="UP000054481">
    <property type="component" value="Unassembled WGS sequence"/>
</dbReference>
<protein>
    <recommendedName>
        <fullName evidence="3">Ubiquitin-like domain-containing protein</fullName>
    </recommendedName>
</protein>
<dbReference type="OrthoDB" id="5376498at2759"/>
<evidence type="ECO:0008006" key="3">
    <source>
        <dbReference type="Google" id="ProtNLM"/>
    </source>
</evidence>
<evidence type="ECO:0000313" key="2">
    <source>
        <dbReference type="Proteomes" id="UP000054481"/>
    </source>
</evidence>
<organism evidence="1 2">
    <name type="scientific">Hirsutella minnesotensis 3608</name>
    <dbReference type="NCBI Taxonomy" id="1043627"/>
    <lineage>
        <taxon>Eukaryota</taxon>
        <taxon>Fungi</taxon>
        <taxon>Dikarya</taxon>
        <taxon>Ascomycota</taxon>
        <taxon>Pezizomycotina</taxon>
        <taxon>Sordariomycetes</taxon>
        <taxon>Hypocreomycetidae</taxon>
        <taxon>Hypocreales</taxon>
        <taxon>Ophiocordycipitaceae</taxon>
        <taxon>Hirsutella</taxon>
    </lineage>
</organism>
<dbReference type="EMBL" id="KQ030517">
    <property type="protein sequence ID" value="KJZ75472.1"/>
    <property type="molecule type" value="Genomic_DNA"/>
</dbReference>
<accession>A0A0F8A0M0</accession>
<keyword evidence="2" id="KW-1185">Reference proteome</keyword>
<reference evidence="1 2" key="1">
    <citation type="journal article" date="2014" name="Genome Biol. Evol.">
        <title>Comparative genomics and transcriptomics analyses reveal divergent lifestyle features of nematode endoparasitic fungus Hirsutella minnesotensis.</title>
        <authorList>
            <person name="Lai Y."/>
            <person name="Liu K."/>
            <person name="Zhang X."/>
            <person name="Zhang X."/>
            <person name="Li K."/>
            <person name="Wang N."/>
            <person name="Shu C."/>
            <person name="Wu Y."/>
            <person name="Wang C."/>
            <person name="Bushley K.E."/>
            <person name="Xiang M."/>
            <person name="Liu X."/>
        </authorList>
    </citation>
    <scope>NUCLEOTIDE SEQUENCE [LARGE SCALE GENOMIC DNA]</scope>
    <source>
        <strain evidence="1 2">3608</strain>
    </source>
</reference>
<sequence>MADEAHISVRFKHGIHTIYLFVDALAPFADVSSELVDLVRERYPSGLTTSVDPPKKTVVDADAKLAYGTLRIPTDPSKGWKKLNVGEGDIFTPTKCGLKQNSIVAFTVISAEDQDIEFEVEWPKEDDELYEQGA</sequence>